<evidence type="ECO:0000259" key="1">
    <source>
        <dbReference type="Pfam" id="PF03417"/>
    </source>
</evidence>
<dbReference type="InterPro" id="IPR005079">
    <property type="entry name" value="Peptidase_C45_hydrolase"/>
</dbReference>
<dbReference type="EMBL" id="LPZR01000062">
    <property type="protein sequence ID" value="KYO55543.1"/>
    <property type="molecule type" value="Genomic_DNA"/>
</dbReference>
<dbReference type="GeneID" id="97240643"/>
<sequence length="393" mass="41187">MSLVQPTRRPTAAELLSGLAWPIRARGPARARGRSIGQALGPAIRAFLDEDVAHLDRLRPEPLGREAARRLALTFAAPIADLLPEVMAEIEGLAEGAGIPLADALILQLRRELAAPGTGPVVAGAAQPEDRSGGLEGCTTLAFTGADGRSLIAQTADLPGDMDGLGTVLDLDGDGPGGRSLAWAPLGQLGFLGLNQAGLAIGINMVVAPGWQVAPPPYLIVRHLLGLADADAAEAAIARLPRATSRCYTLADGTGHRMIETTIDSCRRLDPDPGLPQARLAHCNHYLHPDLAPLDRVPAWSSTRLRTARLDEIFAQSPWAEGAAGADDARAVLADHANAPLSICAHGRNSPRLGRTVASVILDPAARRMEVALGTACDTPFTTHRLEDASWNG</sequence>
<name>A0A162LLL1_9PROT</name>
<dbReference type="Gene3D" id="3.60.60.10">
    <property type="entry name" value="Penicillin V Acylase, Chain A"/>
    <property type="match status" value="1"/>
</dbReference>
<dbReference type="InterPro" id="IPR047794">
    <property type="entry name" value="C45_proenzyme-like"/>
</dbReference>
<organism evidence="2 3">
    <name type="scientific">Tistrella mobilis</name>
    <dbReference type="NCBI Taxonomy" id="171437"/>
    <lineage>
        <taxon>Bacteria</taxon>
        <taxon>Pseudomonadati</taxon>
        <taxon>Pseudomonadota</taxon>
        <taxon>Alphaproteobacteria</taxon>
        <taxon>Geminicoccales</taxon>
        <taxon>Geminicoccaceae</taxon>
        <taxon>Tistrella</taxon>
    </lineage>
</organism>
<dbReference type="Pfam" id="PF03417">
    <property type="entry name" value="AAT"/>
    <property type="match status" value="1"/>
</dbReference>
<dbReference type="RefSeq" id="WP_062762246.1">
    <property type="nucleotide sequence ID" value="NZ_CP121045.1"/>
</dbReference>
<feature type="domain" description="Peptidase C45 hydrolase" evidence="1">
    <location>
        <begin position="191"/>
        <end position="374"/>
    </location>
</feature>
<evidence type="ECO:0000313" key="2">
    <source>
        <dbReference type="EMBL" id="KYO55543.1"/>
    </source>
</evidence>
<dbReference type="Proteomes" id="UP000075787">
    <property type="component" value="Unassembled WGS sequence"/>
</dbReference>
<gene>
    <name evidence="2" type="ORF">AUP44_23410</name>
</gene>
<comment type="caution">
    <text evidence="2">The sequence shown here is derived from an EMBL/GenBank/DDBJ whole genome shotgun (WGS) entry which is preliminary data.</text>
</comment>
<dbReference type="Gene3D" id="1.10.10.2120">
    <property type="match status" value="1"/>
</dbReference>
<dbReference type="NCBIfam" id="NF040521">
    <property type="entry name" value="C45_proenzyme"/>
    <property type="match status" value="1"/>
</dbReference>
<dbReference type="PANTHER" id="PTHR34180">
    <property type="entry name" value="PEPTIDASE C45"/>
    <property type="match status" value="1"/>
</dbReference>
<proteinExistence type="predicted"/>
<dbReference type="PANTHER" id="PTHR34180:SF1">
    <property type="entry name" value="BETA-ALANYL-DOPAMINE_CARCININE HYDROLASE"/>
    <property type="match status" value="1"/>
</dbReference>
<evidence type="ECO:0000313" key="3">
    <source>
        <dbReference type="Proteomes" id="UP000075787"/>
    </source>
</evidence>
<dbReference type="InterPro" id="IPR047801">
    <property type="entry name" value="Peptidase_C45"/>
</dbReference>
<protein>
    <recommendedName>
        <fullName evidence="1">Peptidase C45 hydrolase domain-containing protein</fullName>
    </recommendedName>
</protein>
<dbReference type="OrthoDB" id="8109453at2"/>
<dbReference type="AlphaFoldDB" id="A0A162LLL1"/>
<reference evidence="2 3" key="1">
    <citation type="submission" date="2015-12" db="EMBL/GenBank/DDBJ databases">
        <title>Genome sequence of Tistrella mobilis MCCC 1A02139.</title>
        <authorList>
            <person name="Lu L."/>
            <person name="Lai Q."/>
            <person name="Shao Z."/>
            <person name="Qian P."/>
        </authorList>
    </citation>
    <scope>NUCLEOTIDE SEQUENCE [LARGE SCALE GENOMIC DNA]</scope>
    <source>
        <strain evidence="2 3">MCCC 1A02139</strain>
    </source>
</reference>
<accession>A0A162LLL1</accession>